<dbReference type="GO" id="GO:0006310">
    <property type="term" value="P:DNA recombination"/>
    <property type="evidence" value="ECO:0007669"/>
    <property type="project" value="TreeGrafter"/>
</dbReference>
<proteinExistence type="predicted"/>
<dbReference type="EMBL" id="ABZS01000026">
    <property type="protein sequence ID" value="EEP61079.1"/>
    <property type="molecule type" value="Genomic_DNA"/>
</dbReference>
<sequence length="316" mass="37137">MTDLQPHDQFFKQIFSEPKRVKSLLDIFYPELSQKIDLESIRLLNSEKYSQKVGKSLLNLLYECKIENEKSFLRIIFEHKSYIDKNLPSQLLYYNGILWEETGEYEEYPPIINIVLYHGKRKWNIPATLPKTNSEIIERFANKLNYHLIDLSKVADEEMISKLYLDFCTVSALLTMKHIFEDLRKYKHILKKVFEHYQDGCVFIILDYISVVNNPQEVENVLKEILGGEKDMMTLTEKWKMEGLQQGLQQGMIEGQKKAILKSIQLKFGRVPENIEKLISNINNLEELDKLFTKAILANSLEELLKEINEPVPKFL</sequence>
<dbReference type="RefSeq" id="WP_007545948.1">
    <property type="nucleotide sequence ID" value="NZ_ABZS01000026.1"/>
</dbReference>
<dbReference type="GO" id="GO:1990238">
    <property type="term" value="F:double-stranded DNA endonuclease activity"/>
    <property type="evidence" value="ECO:0007669"/>
    <property type="project" value="TreeGrafter"/>
</dbReference>
<evidence type="ECO:0000313" key="2">
    <source>
        <dbReference type="EMBL" id="EEP61079.1"/>
    </source>
</evidence>
<keyword evidence="3" id="KW-1185">Reference proteome</keyword>
<dbReference type="AlphaFoldDB" id="C4FIM1"/>
<comment type="caution">
    <text evidence="2">The sequence shown here is derived from an EMBL/GenBank/DDBJ whole genome shotgun (WGS) entry which is preliminary data.</text>
</comment>
<dbReference type="InterPro" id="IPR051699">
    <property type="entry name" value="Rpn/YhgA-like_nuclease"/>
</dbReference>
<protein>
    <recommendedName>
        <fullName evidence="1">Transposase (putative) YhgA-like domain-containing protein</fullName>
    </recommendedName>
</protein>
<dbReference type="PANTHER" id="PTHR34611:SF2">
    <property type="entry name" value="INACTIVE RECOMBINATION-PROMOTING NUCLEASE-LIKE PROTEIN RPNE-RELATED"/>
    <property type="match status" value="1"/>
</dbReference>
<dbReference type="InterPro" id="IPR006842">
    <property type="entry name" value="Transposase_31"/>
</dbReference>
<dbReference type="Proteomes" id="UP000005540">
    <property type="component" value="Unassembled WGS sequence"/>
</dbReference>
<evidence type="ECO:0000259" key="1">
    <source>
        <dbReference type="Pfam" id="PF04754"/>
    </source>
</evidence>
<evidence type="ECO:0000313" key="3">
    <source>
        <dbReference type="Proteomes" id="UP000005540"/>
    </source>
</evidence>
<accession>C4FIM1</accession>
<name>C4FIM1_9AQUI</name>
<gene>
    <name evidence="2" type="ORF">SULYE_0406</name>
</gene>
<dbReference type="Pfam" id="PF04754">
    <property type="entry name" value="Transposase_31"/>
    <property type="match status" value="1"/>
</dbReference>
<feature type="domain" description="Transposase (putative) YhgA-like" evidence="1">
    <location>
        <begin position="5"/>
        <end position="196"/>
    </location>
</feature>
<dbReference type="PANTHER" id="PTHR34611">
    <property type="match status" value="1"/>
</dbReference>
<organism evidence="2 3">
    <name type="scientific">Sulfurihydrogenibium yellowstonense SS-5</name>
    <dbReference type="NCBI Taxonomy" id="432331"/>
    <lineage>
        <taxon>Bacteria</taxon>
        <taxon>Pseudomonadati</taxon>
        <taxon>Aquificota</taxon>
        <taxon>Aquificia</taxon>
        <taxon>Aquificales</taxon>
        <taxon>Hydrogenothermaceae</taxon>
        <taxon>Sulfurihydrogenibium</taxon>
    </lineage>
</organism>
<dbReference type="OrthoDB" id="12803at2"/>
<reference evidence="2 3" key="1">
    <citation type="submission" date="2009-04" db="EMBL/GenBank/DDBJ databases">
        <authorList>
            <person name="Reysenbach A.-L."/>
            <person name="Heidelberg J.F."/>
            <person name="Nelson W.C."/>
        </authorList>
    </citation>
    <scope>NUCLEOTIDE SEQUENCE [LARGE SCALE GENOMIC DNA]</scope>
    <source>
        <strain evidence="2 3">SS-5</strain>
    </source>
</reference>